<keyword evidence="4" id="KW-1185">Reference proteome</keyword>
<reference evidence="3 4" key="1">
    <citation type="submission" date="2023-07" db="EMBL/GenBank/DDBJ databases">
        <title>Sorghum-associated microbial communities from plants grown in Nebraska, USA.</title>
        <authorList>
            <person name="Schachtman D."/>
        </authorList>
    </citation>
    <scope>NUCLEOTIDE SEQUENCE [LARGE SCALE GENOMIC DNA]</scope>
    <source>
        <strain evidence="3 4">BE167</strain>
    </source>
</reference>
<comment type="caution">
    <text evidence="3">The sequence shown here is derived from an EMBL/GenBank/DDBJ whole genome shotgun (WGS) entry which is preliminary data.</text>
</comment>
<protein>
    <submittedName>
        <fullName evidence="3">Uncharacterized protein</fullName>
    </submittedName>
</protein>
<feature type="region of interest" description="Disordered" evidence="2">
    <location>
        <begin position="1"/>
        <end position="28"/>
    </location>
</feature>
<accession>A0ABU1UEG1</accession>
<dbReference type="Proteomes" id="UP001252243">
    <property type="component" value="Unassembled WGS sequence"/>
</dbReference>
<dbReference type="RefSeq" id="WP_310058552.1">
    <property type="nucleotide sequence ID" value="NZ_JAVDVQ010000012.1"/>
</dbReference>
<dbReference type="EMBL" id="JAVDVQ010000012">
    <property type="protein sequence ID" value="MDR7083584.1"/>
    <property type="molecule type" value="Genomic_DNA"/>
</dbReference>
<feature type="coiled-coil region" evidence="1">
    <location>
        <begin position="282"/>
        <end position="309"/>
    </location>
</feature>
<keyword evidence="1" id="KW-0175">Coiled coil</keyword>
<gene>
    <name evidence="3" type="ORF">J2X01_002879</name>
</gene>
<evidence type="ECO:0000256" key="1">
    <source>
        <dbReference type="SAM" id="Coils"/>
    </source>
</evidence>
<evidence type="ECO:0000256" key="2">
    <source>
        <dbReference type="SAM" id="MobiDB-lite"/>
    </source>
</evidence>
<proteinExistence type="predicted"/>
<evidence type="ECO:0000313" key="3">
    <source>
        <dbReference type="EMBL" id="MDR7083584.1"/>
    </source>
</evidence>
<evidence type="ECO:0000313" key="4">
    <source>
        <dbReference type="Proteomes" id="UP001252243"/>
    </source>
</evidence>
<sequence>MNADFQQQHGVPGTDPASDVPQEPDVSEARSVIMSAAQKDDRPKSILELFRFAYALSGRRLGLTPRDFSVFHVDKAAEQEENDTVKQLATTDRFLAVPPVLLASIAEHDVNGHVVRRVLELVRVALAGHTLFQPHAVRLFEVRTAPDLFKEISDAAQRIDFDALGLQKASELNGTGRERLRVNAVTTYGLLRMLCGQCTLDQYVEAMNTWVWRAQHRRSDLRTAALLATAKNTDALGELSRHMGGLITTTKKEADDLRAQAAYQQRLVEQERAIGSVLAVDLASARAEAASLTLRIEEMSRRLSEEQSNRVVDKSHLVDDYESLRTRVIRRLTGQVELLDDGLHALRRGSTNVAEEFVDRALSAINAEVKRLKNTDGDVK</sequence>
<organism evidence="3 4">
    <name type="scientific">Arthrobacter ginsengisoli</name>
    <dbReference type="NCBI Taxonomy" id="1356565"/>
    <lineage>
        <taxon>Bacteria</taxon>
        <taxon>Bacillati</taxon>
        <taxon>Actinomycetota</taxon>
        <taxon>Actinomycetes</taxon>
        <taxon>Micrococcales</taxon>
        <taxon>Micrococcaceae</taxon>
        <taxon>Arthrobacter</taxon>
    </lineage>
</organism>
<name>A0ABU1UEG1_9MICC</name>